<dbReference type="STRING" id="591019.Shell_0176"/>
<dbReference type="eggNOG" id="arCOG03142">
    <property type="taxonomic scope" value="Archaea"/>
</dbReference>
<sequence>MIRRPLVIAVYEPRWFIRVIDILGNRRINYTVYDGAENLPYYSVLYTDYEEFVREASVRDDVKIIYDPNDSLRGLEESILATMFKTEYREVSIGIDPGNKPYIVVIGDGEILYHGYVSLDKVSDKILMYLSSIPAHRRIVRVGAGYNGLEIASNLRRKINVDIEVVDEYETTPRSNRSSQTSSLNKKLLEILKPYRNKDAYAALRIALRKGIRVY</sequence>
<name>D7DAX2_STAHD</name>
<dbReference type="OrthoDB" id="17710at2157"/>
<reference evidence="1 2" key="2">
    <citation type="journal article" date="2011" name="Stand. Genomic Sci.">
        <title>Complete genome sequence of Staphylothermus hellenicus P8.</title>
        <authorList>
            <person name="Anderson I."/>
            <person name="Wirth R."/>
            <person name="Lucas S."/>
            <person name="Copeland A."/>
            <person name="Lapidus A."/>
            <person name="Cheng J.F."/>
            <person name="Goodwin L."/>
            <person name="Pitluck S."/>
            <person name="Davenport K."/>
            <person name="Detter J.C."/>
            <person name="Han C."/>
            <person name="Tapia R."/>
            <person name="Land M."/>
            <person name="Hauser L."/>
            <person name="Pati A."/>
            <person name="Mikhailova N."/>
            <person name="Woyke T."/>
            <person name="Klenk H.P."/>
            <person name="Kyrpides N."/>
            <person name="Ivanova N."/>
        </authorList>
    </citation>
    <scope>NUCLEOTIDE SEQUENCE [LARGE SCALE GENOMIC DNA]</scope>
    <source>
        <strain evidence="2">DSM 12710 / JCM 10830 / BK20S6-10-b1 / P8</strain>
    </source>
</reference>
<organism evidence="1 2">
    <name type="scientific">Staphylothermus hellenicus (strain DSM 12710 / JCM 10830 / BK20S6-10-b1 / P8)</name>
    <dbReference type="NCBI Taxonomy" id="591019"/>
    <lineage>
        <taxon>Archaea</taxon>
        <taxon>Thermoproteota</taxon>
        <taxon>Thermoprotei</taxon>
        <taxon>Desulfurococcales</taxon>
        <taxon>Desulfurococcaceae</taxon>
        <taxon>Staphylothermus</taxon>
    </lineage>
</organism>
<dbReference type="AlphaFoldDB" id="D7DAX2"/>
<dbReference type="GeneID" id="9233465"/>
<evidence type="ECO:0000313" key="2">
    <source>
        <dbReference type="Proteomes" id="UP000002573"/>
    </source>
</evidence>
<dbReference type="EMBL" id="CP002051">
    <property type="protein sequence ID" value="ADI31319.1"/>
    <property type="molecule type" value="Genomic_DNA"/>
</dbReference>
<reference evidence="2" key="1">
    <citation type="submission" date="2010-05" db="EMBL/GenBank/DDBJ databases">
        <title>Complete sequence of Staphylothermus hellenicus DSM 12710.</title>
        <authorList>
            <consortium name="US DOE Joint Genome Institute"/>
            <person name="Lucas S."/>
            <person name="Copeland A."/>
            <person name="Lapidus A."/>
            <person name="Cheng J.-F."/>
            <person name="Bruce D."/>
            <person name="Goodwin L."/>
            <person name="Pitluck S."/>
            <person name="Davenport K."/>
            <person name="Detter J.C."/>
            <person name="Han C."/>
            <person name="Tapia R."/>
            <person name="Larimer F."/>
            <person name="Land M."/>
            <person name="Hauser L."/>
            <person name="Kyrpides N."/>
            <person name="Mikhailova N."/>
            <person name="Anderson I.J."/>
            <person name="Woyke T."/>
        </authorList>
    </citation>
    <scope>NUCLEOTIDE SEQUENCE [LARGE SCALE GENOMIC DNA]</scope>
    <source>
        <strain evidence="2">DSM 12710 / JCM 10830 / BK20S6-10-b1 / P8</strain>
    </source>
</reference>
<proteinExistence type="predicted"/>
<accession>D7DAX2</accession>
<evidence type="ECO:0000313" key="1">
    <source>
        <dbReference type="EMBL" id="ADI31319.1"/>
    </source>
</evidence>
<dbReference type="KEGG" id="shc:Shell_0176"/>
<dbReference type="RefSeq" id="WP_013142517.1">
    <property type="nucleotide sequence ID" value="NC_014205.1"/>
</dbReference>
<dbReference type="Proteomes" id="UP000002573">
    <property type="component" value="Chromosome"/>
</dbReference>
<keyword evidence="2" id="KW-1185">Reference proteome</keyword>
<dbReference type="HOGENOM" id="CLU_1280843_0_0_2"/>
<gene>
    <name evidence="1" type="ordered locus">Shell_0176</name>
</gene>
<protein>
    <submittedName>
        <fullName evidence="1">Uncharacterized protein</fullName>
    </submittedName>
</protein>